<feature type="compositionally biased region" description="Polar residues" evidence="1">
    <location>
        <begin position="18"/>
        <end position="43"/>
    </location>
</feature>
<evidence type="ECO:0000313" key="4">
    <source>
        <dbReference type="EMBL" id="KOM43112.1"/>
    </source>
</evidence>
<reference evidence="3 6" key="3">
    <citation type="submission" date="2020-05" db="EMBL/GenBank/DDBJ databases">
        <title>Vigna angularis (adzuki bean) Var. LongXiaoDou No. 4 denovo assembly.</title>
        <authorList>
            <person name="Xiang H."/>
        </authorList>
    </citation>
    <scope>NUCLEOTIDE SEQUENCE [LARGE SCALE GENOMIC DNA]</scope>
    <source>
        <tissue evidence="3">Leaf</tissue>
    </source>
</reference>
<reference evidence="5" key="1">
    <citation type="journal article" date="2015" name="Proc. Natl. Acad. Sci. U.S.A.">
        <title>Genome sequencing of adzuki bean (Vigna angularis) provides insight into high starch and low fat accumulation and domestication.</title>
        <authorList>
            <person name="Yang K."/>
            <person name="Tian Z."/>
            <person name="Chen C."/>
            <person name="Luo L."/>
            <person name="Zhao B."/>
            <person name="Wang Z."/>
            <person name="Yu L."/>
            <person name="Li Y."/>
            <person name="Sun Y."/>
            <person name="Li W."/>
            <person name="Chen Y."/>
            <person name="Li Y."/>
            <person name="Zhang Y."/>
            <person name="Ai D."/>
            <person name="Zhao J."/>
            <person name="Shang C."/>
            <person name="Ma Y."/>
            <person name="Wu B."/>
            <person name="Wang M."/>
            <person name="Gao L."/>
            <person name="Sun D."/>
            <person name="Zhang P."/>
            <person name="Guo F."/>
            <person name="Wang W."/>
            <person name="Li Y."/>
            <person name="Wang J."/>
            <person name="Varshney R.K."/>
            <person name="Wang J."/>
            <person name="Ling H.Q."/>
            <person name="Wan P."/>
        </authorList>
    </citation>
    <scope>NUCLEOTIDE SEQUENCE</scope>
    <source>
        <strain evidence="5">cv. Jingnong 6</strain>
    </source>
</reference>
<dbReference type="EMBL" id="CM003375">
    <property type="protein sequence ID" value="KOM43112.1"/>
    <property type="molecule type" value="Genomic_DNA"/>
</dbReference>
<dbReference type="SUPFAM" id="SSF46934">
    <property type="entry name" value="UBA-like"/>
    <property type="match status" value="1"/>
</dbReference>
<feature type="compositionally biased region" description="Polar residues" evidence="1">
    <location>
        <begin position="78"/>
        <end position="100"/>
    </location>
</feature>
<feature type="compositionally biased region" description="Basic and acidic residues" evidence="1">
    <location>
        <begin position="123"/>
        <end position="133"/>
    </location>
</feature>
<sequence length="623" mass="68461">MSPVKLKSKSKAGKDQRNTTPTTYGTSNHGTDLTGTSATAYNPFSSASFPSLETALVSTFTPTNGNNHFQKIDDTYEHPSSLQGTVSECDSVSNNGSCSGESEDPKEKVRKSSFGQEGVPGSENERREKIRLKNERKHQRQRERRAQELHNRCCGYLMSKKLESLAQLLVAMGFSSDRAMLALMLNDGKIEESVSWMFEASEAHTKTTSNVGVRANLKIDVSEELVQVSDMEARYNCSKQEVERVVIACEGDLRKAENTLKSQKQESSVSQLKPEQSAKISGLMRSQRLPSVSVSTQQRQTGEGDFKYSRVGSSASVFPDPQSKNLLYHQMALPVKRWVVSGSSPSATYAMAPSTQVSSPSVKIEVQLSSFGNKGRMFHQGMDRDPVVMMQQHPLFRNGKQDPISRGNASPSATRGLYANNYPAAENVRSNRMFLQNHIRGIVANVNMDQLYQAYYKDHPYVFGHVDSSSSGVGVFCKPMHTSSPWPSIRLSTNAPSPSLTVPPSLGLFSGQTGARAFSSHSHVDWNTGGMMPEFDYTRVDWTLDCTSLSSKQGGLGLGISANISGNRMSNSCMAGLQNVCMSRNTSSFSGLREWTSPFEGNDIFSLPRSFVTSPPLMRLQDS</sequence>
<dbReference type="InterPro" id="IPR009060">
    <property type="entry name" value="UBA-like_sf"/>
</dbReference>
<feature type="compositionally biased region" description="Basic residues" evidence="1">
    <location>
        <begin position="1"/>
        <end position="11"/>
    </location>
</feature>
<feature type="compositionally biased region" description="Polar residues" evidence="1">
    <location>
        <begin position="288"/>
        <end position="301"/>
    </location>
</feature>
<dbReference type="Proteomes" id="UP000743370">
    <property type="component" value="Unassembled WGS sequence"/>
</dbReference>
<accession>A0A0L9UKM1</accession>
<evidence type="ECO:0000313" key="5">
    <source>
        <dbReference type="Proteomes" id="UP000053144"/>
    </source>
</evidence>
<dbReference type="Proteomes" id="UP000053144">
    <property type="component" value="Chromosome 5"/>
</dbReference>
<dbReference type="Gramene" id="KOM43112">
    <property type="protein sequence ID" value="KOM43112"/>
    <property type="gene ID" value="LR48_Vigan05g071600"/>
</dbReference>
<feature type="compositionally biased region" description="Polar residues" evidence="1">
    <location>
        <begin position="259"/>
        <end position="274"/>
    </location>
</feature>
<dbReference type="OMA" id="VDWTLDC"/>
<feature type="region of interest" description="Disordered" evidence="1">
    <location>
        <begin position="70"/>
        <end position="146"/>
    </location>
</feature>
<dbReference type="PANTHER" id="PTHR35294:SF4">
    <property type="entry name" value="UBA DOMAIN-CONTAINING PROTEIN"/>
    <property type="match status" value="1"/>
</dbReference>
<protein>
    <recommendedName>
        <fullName evidence="2">UBA domain-containing protein</fullName>
    </recommendedName>
</protein>
<proteinExistence type="predicted"/>
<dbReference type="PANTHER" id="PTHR35294">
    <property type="entry name" value="UBIQUITIN-ASSOCIATED/TRANSLATION ELONGATION FACTOR EF1B PROTEIN"/>
    <property type="match status" value="1"/>
</dbReference>
<dbReference type="EMBL" id="JABFOF010000011">
    <property type="protein sequence ID" value="KAG2372041.1"/>
    <property type="molecule type" value="Genomic_DNA"/>
</dbReference>
<dbReference type="STRING" id="3914.A0A0L9UKM1"/>
<dbReference type="AlphaFoldDB" id="A0A0L9UKM1"/>
<reference evidence="4" key="2">
    <citation type="submission" date="2015-02" db="EMBL/GenBank/DDBJ databases">
        <authorList>
            <person name="Chooi Y.-H."/>
        </authorList>
    </citation>
    <scope>NUCLEOTIDE SEQUENCE</scope>
    <source>
        <tissue evidence="4">Seedling</tissue>
    </source>
</reference>
<name>A0A0L9UKM1_PHAAN</name>
<organism evidence="4 5">
    <name type="scientific">Phaseolus angularis</name>
    <name type="common">Azuki bean</name>
    <name type="synonym">Vigna angularis</name>
    <dbReference type="NCBI Taxonomy" id="3914"/>
    <lineage>
        <taxon>Eukaryota</taxon>
        <taxon>Viridiplantae</taxon>
        <taxon>Streptophyta</taxon>
        <taxon>Embryophyta</taxon>
        <taxon>Tracheophyta</taxon>
        <taxon>Spermatophyta</taxon>
        <taxon>Magnoliopsida</taxon>
        <taxon>eudicotyledons</taxon>
        <taxon>Gunneridae</taxon>
        <taxon>Pentapetalae</taxon>
        <taxon>rosids</taxon>
        <taxon>fabids</taxon>
        <taxon>Fabales</taxon>
        <taxon>Fabaceae</taxon>
        <taxon>Papilionoideae</taxon>
        <taxon>50 kb inversion clade</taxon>
        <taxon>NPAAA clade</taxon>
        <taxon>indigoferoid/millettioid clade</taxon>
        <taxon>Phaseoleae</taxon>
        <taxon>Vigna</taxon>
    </lineage>
</organism>
<dbReference type="Gene3D" id="1.10.8.10">
    <property type="entry name" value="DNA helicase RuvA subunit, C-terminal domain"/>
    <property type="match status" value="1"/>
</dbReference>
<feature type="domain" description="UBA" evidence="2">
    <location>
        <begin position="160"/>
        <end position="200"/>
    </location>
</feature>
<dbReference type="KEGG" id="var:108333423"/>
<gene>
    <name evidence="3" type="ORF">HKW66_Vig0210910</name>
    <name evidence="4" type="ORF">LR48_Vigan05g071600</name>
</gene>
<dbReference type="InterPro" id="IPR015940">
    <property type="entry name" value="UBA"/>
</dbReference>
<feature type="region of interest" description="Disordered" evidence="1">
    <location>
        <begin position="259"/>
        <end position="310"/>
    </location>
</feature>
<feature type="compositionally biased region" description="Basic residues" evidence="1">
    <location>
        <begin position="134"/>
        <end position="143"/>
    </location>
</feature>
<dbReference type="PROSITE" id="PS50030">
    <property type="entry name" value="UBA"/>
    <property type="match status" value="1"/>
</dbReference>
<evidence type="ECO:0000313" key="3">
    <source>
        <dbReference type="EMBL" id="KAG2372041.1"/>
    </source>
</evidence>
<evidence type="ECO:0000256" key="1">
    <source>
        <dbReference type="SAM" id="MobiDB-lite"/>
    </source>
</evidence>
<evidence type="ECO:0000313" key="6">
    <source>
        <dbReference type="Proteomes" id="UP000743370"/>
    </source>
</evidence>
<evidence type="ECO:0000259" key="2">
    <source>
        <dbReference type="PROSITE" id="PS50030"/>
    </source>
</evidence>
<feature type="region of interest" description="Disordered" evidence="1">
    <location>
        <begin position="1"/>
        <end position="43"/>
    </location>
</feature>
<dbReference type="OrthoDB" id="515654at2759"/>